<feature type="compositionally biased region" description="Basic and acidic residues" evidence="9">
    <location>
        <begin position="411"/>
        <end position="428"/>
    </location>
</feature>
<feature type="domain" description="AB hydrolase-1" evidence="11">
    <location>
        <begin position="85"/>
        <end position="195"/>
    </location>
</feature>
<dbReference type="GO" id="GO:0016788">
    <property type="term" value="F:hydrolase activity, acting on ester bonds"/>
    <property type="evidence" value="ECO:0007669"/>
    <property type="project" value="InterPro"/>
</dbReference>
<evidence type="ECO:0000256" key="4">
    <source>
        <dbReference type="ARBA" id="ARBA00022963"/>
    </source>
</evidence>
<evidence type="ECO:0000256" key="3">
    <source>
        <dbReference type="ARBA" id="ARBA00022801"/>
    </source>
</evidence>
<dbReference type="Gene3D" id="3.40.50.1820">
    <property type="entry name" value="alpha/beta hydrolase"/>
    <property type="match status" value="1"/>
</dbReference>
<dbReference type="Proteomes" id="UP000466442">
    <property type="component" value="Linkage Group LG12"/>
</dbReference>
<evidence type="ECO:0000256" key="8">
    <source>
        <dbReference type="PIRSR" id="PIRSR000862-1"/>
    </source>
</evidence>
<evidence type="ECO:0000256" key="9">
    <source>
        <dbReference type="SAM" id="MobiDB-lite"/>
    </source>
</evidence>
<dbReference type="SUPFAM" id="SSF53474">
    <property type="entry name" value="alpha/beta-Hydrolases"/>
    <property type="match status" value="1"/>
</dbReference>
<dbReference type="PIRSF" id="PIRSF000862">
    <property type="entry name" value="Steryl_ester_lip"/>
    <property type="match status" value="1"/>
</dbReference>
<keyword evidence="6" id="KW-0325">Glycoprotein</keyword>
<keyword evidence="3 7" id="KW-0378">Hydrolase</keyword>
<dbReference type="Pfam" id="PF00561">
    <property type="entry name" value="Abhydrolase_1"/>
    <property type="match status" value="1"/>
</dbReference>
<keyword evidence="2 10" id="KW-0732">Signal</keyword>
<dbReference type="PANTHER" id="PTHR11005">
    <property type="entry name" value="LYSOSOMAL ACID LIPASE-RELATED"/>
    <property type="match status" value="1"/>
</dbReference>
<evidence type="ECO:0000256" key="7">
    <source>
        <dbReference type="PIRNR" id="PIRNR000862"/>
    </source>
</evidence>
<name>A0A8S9X3X1_APOLU</name>
<feature type="signal peptide" evidence="10">
    <location>
        <begin position="1"/>
        <end position="22"/>
    </location>
</feature>
<evidence type="ECO:0000259" key="11">
    <source>
        <dbReference type="Pfam" id="PF00561"/>
    </source>
</evidence>
<evidence type="ECO:0000313" key="13">
    <source>
        <dbReference type="Proteomes" id="UP000466442"/>
    </source>
</evidence>
<evidence type="ECO:0000256" key="6">
    <source>
        <dbReference type="ARBA" id="ARBA00023180"/>
    </source>
</evidence>
<feature type="active site" description="Charge relay system" evidence="8">
    <location>
        <position position="352"/>
    </location>
</feature>
<feature type="active site" description="Nucleophile" evidence="8">
    <location>
        <position position="180"/>
    </location>
</feature>
<dbReference type="EMBL" id="WIXP02000012">
    <property type="protein sequence ID" value="KAF6202295.1"/>
    <property type="molecule type" value="Genomic_DNA"/>
</dbReference>
<dbReference type="InterPro" id="IPR029058">
    <property type="entry name" value="AB_hydrolase_fold"/>
</dbReference>
<comment type="similarity">
    <text evidence="1 7">Belongs to the AB hydrolase superfamily. Lipase family.</text>
</comment>
<evidence type="ECO:0000313" key="12">
    <source>
        <dbReference type="EMBL" id="KAF6202295.1"/>
    </source>
</evidence>
<dbReference type="InterPro" id="IPR025483">
    <property type="entry name" value="Lipase_euk"/>
</dbReference>
<reference evidence="12" key="1">
    <citation type="journal article" date="2021" name="Mol. Ecol. Resour.">
        <title>Apolygus lucorum genome provides insights into omnivorousness and mesophyll feeding.</title>
        <authorList>
            <person name="Liu Y."/>
            <person name="Liu H."/>
            <person name="Wang H."/>
            <person name="Huang T."/>
            <person name="Liu B."/>
            <person name="Yang B."/>
            <person name="Yin L."/>
            <person name="Li B."/>
            <person name="Zhang Y."/>
            <person name="Zhang S."/>
            <person name="Jiang F."/>
            <person name="Zhang X."/>
            <person name="Ren Y."/>
            <person name="Wang B."/>
            <person name="Wang S."/>
            <person name="Lu Y."/>
            <person name="Wu K."/>
            <person name="Fan W."/>
            <person name="Wang G."/>
        </authorList>
    </citation>
    <scope>NUCLEOTIDE SEQUENCE</scope>
    <source>
        <strain evidence="12">12Hb</strain>
    </source>
</reference>
<gene>
    <name evidence="12" type="ORF">GE061_004693</name>
</gene>
<dbReference type="AlphaFoldDB" id="A0A8S9X3X1"/>
<keyword evidence="13" id="KW-1185">Reference proteome</keyword>
<evidence type="ECO:0000256" key="2">
    <source>
        <dbReference type="ARBA" id="ARBA00022729"/>
    </source>
</evidence>
<keyword evidence="4 7" id="KW-0442">Lipid degradation</keyword>
<feature type="chain" id="PRO_5035931876" description="Lipase" evidence="10">
    <location>
        <begin position="23"/>
        <end position="428"/>
    </location>
</feature>
<feature type="active site" description="Charge relay system" evidence="8">
    <location>
        <position position="381"/>
    </location>
</feature>
<comment type="caution">
    <text evidence="12">The sequence shown here is derived from an EMBL/GenBank/DDBJ whole genome shotgun (WGS) entry which is preliminary data.</text>
</comment>
<proteinExistence type="inferred from homology"/>
<feature type="region of interest" description="Disordered" evidence="9">
    <location>
        <begin position="409"/>
        <end position="428"/>
    </location>
</feature>
<protein>
    <recommendedName>
        <fullName evidence="7">Lipase</fullName>
    </recommendedName>
</protein>
<dbReference type="FunFam" id="3.40.50.1820:FF:000057">
    <property type="entry name" value="Lipase"/>
    <property type="match status" value="1"/>
</dbReference>
<accession>A0A8S9X3X1</accession>
<dbReference type="OrthoDB" id="9974421at2759"/>
<sequence>MMHIRWLFFISIFSIIVSISSGSKWTPPETTPFPNITDQNVLFKLIDGIGLKKEVYKIATEDGYILCLTRLVLPENKNKKNKGIPLLMVNGLFLHSDAWLMHADPLNNPAIHFLTHGYDVWLGDQRGASRSRGHKEYNHMKDLNYWVFTFHETGIYDLPAFIDFILRKTGHKKIGYAGLSLGTTFCFVLLSEKPEYNEKIYLAILFVPVGDMPVLSTRGLGTQIVFNFLMNLGDYYKSIGSEAMFLDIDSFKKYLLGICLNAPHLFTWTLGITTGGGLNVDMNHVCHQTALQYGGSSVRTVLHTLQLFEKGEFRQYDLGEGENKRVYGKYQPPFYNYSKITAPLAIYYSDMDEYAPGNAVRKMFPKFGGKIYSCLVESTHHTEPLMGSLFGKMYNSDLLDVLDSGSGRGGANKDKFNSGKCKPLEEGG</sequence>
<evidence type="ECO:0000256" key="1">
    <source>
        <dbReference type="ARBA" id="ARBA00010701"/>
    </source>
</evidence>
<dbReference type="InterPro" id="IPR000073">
    <property type="entry name" value="AB_hydrolase_1"/>
</dbReference>
<organism evidence="12 13">
    <name type="scientific">Apolygus lucorum</name>
    <name type="common">Small green plant bug</name>
    <name type="synonym">Lygocoris lucorum</name>
    <dbReference type="NCBI Taxonomy" id="248454"/>
    <lineage>
        <taxon>Eukaryota</taxon>
        <taxon>Metazoa</taxon>
        <taxon>Ecdysozoa</taxon>
        <taxon>Arthropoda</taxon>
        <taxon>Hexapoda</taxon>
        <taxon>Insecta</taxon>
        <taxon>Pterygota</taxon>
        <taxon>Neoptera</taxon>
        <taxon>Paraneoptera</taxon>
        <taxon>Hemiptera</taxon>
        <taxon>Heteroptera</taxon>
        <taxon>Panheteroptera</taxon>
        <taxon>Cimicomorpha</taxon>
        <taxon>Miridae</taxon>
        <taxon>Mirini</taxon>
        <taxon>Apolygus</taxon>
    </lineage>
</organism>
<keyword evidence="5" id="KW-0443">Lipid metabolism</keyword>
<dbReference type="GO" id="GO:0016042">
    <property type="term" value="P:lipid catabolic process"/>
    <property type="evidence" value="ECO:0007669"/>
    <property type="project" value="UniProtKB-KW"/>
</dbReference>
<evidence type="ECO:0000256" key="5">
    <source>
        <dbReference type="ARBA" id="ARBA00023098"/>
    </source>
</evidence>
<evidence type="ECO:0000256" key="10">
    <source>
        <dbReference type="SAM" id="SignalP"/>
    </source>
</evidence>